<gene>
    <name evidence="2" type="ORF">IEE83_24325</name>
</gene>
<evidence type="ECO:0000313" key="3">
    <source>
        <dbReference type="Proteomes" id="UP000634134"/>
    </source>
</evidence>
<name>A0ABR9WHW6_9BACT</name>
<evidence type="ECO:0000256" key="1">
    <source>
        <dbReference type="SAM" id="Phobius"/>
    </source>
</evidence>
<organism evidence="2 3">
    <name type="scientific">Dyadobacter subterraneus</name>
    <dbReference type="NCBI Taxonomy" id="2773304"/>
    <lineage>
        <taxon>Bacteria</taxon>
        <taxon>Pseudomonadati</taxon>
        <taxon>Bacteroidota</taxon>
        <taxon>Cytophagia</taxon>
        <taxon>Cytophagales</taxon>
        <taxon>Spirosomataceae</taxon>
        <taxon>Dyadobacter</taxon>
    </lineage>
</organism>
<feature type="transmembrane region" description="Helical" evidence="1">
    <location>
        <begin position="180"/>
        <end position="199"/>
    </location>
</feature>
<evidence type="ECO:0000313" key="2">
    <source>
        <dbReference type="EMBL" id="MBE9465025.1"/>
    </source>
</evidence>
<keyword evidence="3" id="KW-1185">Reference proteome</keyword>
<comment type="caution">
    <text evidence="2">The sequence shown here is derived from an EMBL/GenBank/DDBJ whole genome shotgun (WGS) entry which is preliminary data.</text>
</comment>
<sequence length="205" mass="23072">MLLILKGYILISFLICYTVRVYLLFKNQFDNKVLSSIAGFLIGAILVIVVIGISSVSDKFVFENLLELSVFTQQAILDLQGGSTYEIVYDLTPMGIASALLQSFVVAFFRPFLWESSNPLLILFSLESLAMGSTLFYTFYKRTTIKLKRSPLHPVVISSLLFSIIFGTTVGFTSSNFGALMRYKIPYLLFYIAALLVLYDESKEK</sequence>
<feature type="transmembrane region" description="Helical" evidence="1">
    <location>
        <begin position="87"/>
        <end position="109"/>
    </location>
</feature>
<keyword evidence="1" id="KW-1133">Transmembrane helix</keyword>
<dbReference type="Proteomes" id="UP000634134">
    <property type="component" value="Unassembled WGS sequence"/>
</dbReference>
<feature type="transmembrane region" description="Helical" evidence="1">
    <location>
        <begin position="7"/>
        <end position="25"/>
    </location>
</feature>
<feature type="transmembrane region" description="Helical" evidence="1">
    <location>
        <begin position="121"/>
        <end position="140"/>
    </location>
</feature>
<keyword evidence="1" id="KW-0812">Transmembrane</keyword>
<accession>A0ABR9WHW6</accession>
<dbReference type="EMBL" id="JACYGY010000001">
    <property type="protein sequence ID" value="MBE9465025.1"/>
    <property type="molecule type" value="Genomic_DNA"/>
</dbReference>
<proteinExistence type="predicted"/>
<feature type="transmembrane region" description="Helical" evidence="1">
    <location>
        <begin position="152"/>
        <end position="174"/>
    </location>
</feature>
<reference evidence="3" key="1">
    <citation type="submission" date="2023-07" db="EMBL/GenBank/DDBJ databases">
        <title>Dyadobacter sp. nov 'subterranea' isolated from contaminted grondwater.</title>
        <authorList>
            <person name="Szabo I."/>
            <person name="Al-Omari J."/>
            <person name="Szerdahelyi S.G."/>
            <person name="Rado J."/>
        </authorList>
    </citation>
    <scope>NUCLEOTIDE SEQUENCE [LARGE SCALE GENOMIC DNA]</scope>
    <source>
        <strain evidence="3">UP-52</strain>
    </source>
</reference>
<keyword evidence="1" id="KW-0472">Membrane</keyword>
<feature type="transmembrane region" description="Helical" evidence="1">
    <location>
        <begin position="37"/>
        <end position="56"/>
    </location>
</feature>
<protein>
    <submittedName>
        <fullName evidence="2">Uncharacterized protein</fullName>
    </submittedName>
</protein>